<dbReference type="EnsemblMetazoa" id="AQUA014229-RA">
    <property type="protein sequence ID" value="AQUA014229-PA"/>
    <property type="gene ID" value="AQUA014229"/>
</dbReference>
<evidence type="ECO:0000313" key="2">
    <source>
        <dbReference type="Proteomes" id="UP000076407"/>
    </source>
</evidence>
<dbReference type="AlphaFoldDB" id="A0A182XQU4"/>
<keyword evidence="2" id="KW-1185">Reference proteome</keyword>
<reference evidence="1" key="1">
    <citation type="submission" date="2020-05" db="UniProtKB">
        <authorList>
            <consortium name="EnsemblMetazoa"/>
        </authorList>
    </citation>
    <scope>IDENTIFICATION</scope>
    <source>
        <strain evidence="1">SANGQUA</strain>
    </source>
</reference>
<dbReference type="VEuPathDB" id="VectorBase:AQUA014229"/>
<name>A0A182XQU4_ANOQN</name>
<dbReference type="Proteomes" id="UP000076407">
    <property type="component" value="Unassembled WGS sequence"/>
</dbReference>
<sequence>MEEDGCHEMFLDFRIPRVVLYRINNTDLKRITYTWLVSCTIWLRCLFCT</sequence>
<protein>
    <submittedName>
        <fullName evidence="1">Uncharacterized protein</fullName>
    </submittedName>
</protein>
<accession>A0A182XQU4</accession>
<organism evidence="1 2">
    <name type="scientific">Anopheles quadriannulatus</name>
    <name type="common">Mosquito</name>
    <dbReference type="NCBI Taxonomy" id="34691"/>
    <lineage>
        <taxon>Eukaryota</taxon>
        <taxon>Metazoa</taxon>
        <taxon>Ecdysozoa</taxon>
        <taxon>Arthropoda</taxon>
        <taxon>Hexapoda</taxon>
        <taxon>Insecta</taxon>
        <taxon>Pterygota</taxon>
        <taxon>Neoptera</taxon>
        <taxon>Endopterygota</taxon>
        <taxon>Diptera</taxon>
        <taxon>Nematocera</taxon>
        <taxon>Culicoidea</taxon>
        <taxon>Culicidae</taxon>
        <taxon>Anophelinae</taxon>
        <taxon>Anopheles</taxon>
    </lineage>
</organism>
<evidence type="ECO:0000313" key="1">
    <source>
        <dbReference type="EnsemblMetazoa" id="AQUA014229-PA"/>
    </source>
</evidence>
<proteinExistence type="predicted"/>